<sequence>MGLLDGVKDVLGDLAAATERTIAEIGGQNIPLAFAKFYPGGLQGFLDRLRQDGHGTEVDSWLNGTDPRPVSASVLMQAIPEPVADCLATDLAVSRERLPVALAEFLPAAVTGVSENGRLTPQPTFASTQVIDKPAG</sequence>
<proteinExistence type="predicted"/>
<evidence type="ECO:0000313" key="2">
    <source>
        <dbReference type="Proteomes" id="UP001596292"/>
    </source>
</evidence>
<dbReference type="InterPro" id="IPR027405">
    <property type="entry name" value="YidB-like"/>
</dbReference>
<name>A0ABW2BMU1_9HYPH</name>
<dbReference type="Proteomes" id="UP001596292">
    <property type="component" value="Unassembled WGS sequence"/>
</dbReference>
<evidence type="ECO:0000313" key="1">
    <source>
        <dbReference type="EMBL" id="MFC6791149.1"/>
    </source>
</evidence>
<comment type="caution">
    <text evidence="1">The sequence shown here is derived from an EMBL/GenBank/DDBJ whole genome shotgun (WGS) entry which is preliminary data.</text>
</comment>
<dbReference type="Pfam" id="PF20159">
    <property type="entry name" value="YidB"/>
    <property type="match status" value="1"/>
</dbReference>
<organism evidence="1 2">
    <name type="scientific">Methylobacterium komagatae</name>
    <dbReference type="NCBI Taxonomy" id="374425"/>
    <lineage>
        <taxon>Bacteria</taxon>
        <taxon>Pseudomonadati</taxon>
        <taxon>Pseudomonadota</taxon>
        <taxon>Alphaproteobacteria</taxon>
        <taxon>Hyphomicrobiales</taxon>
        <taxon>Methylobacteriaceae</taxon>
        <taxon>Methylobacterium</taxon>
    </lineage>
</organism>
<dbReference type="RefSeq" id="WP_378971734.1">
    <property type="nucleotide sequence ID" value="NZ_JBHSWN010000001.1"/>
</dbReference>
<keyword evidence="2" id="KW-1185">Reference proteome</keyword>
<accession>A0ABW2BMU1</accession>
<dbReference type="Gene3D" id="1.10.10.690">
    <property type="entry name" value="YidB-like"/>
    <property type="match status" value="1"/>
</dbReference>
<reference evidence="2" key="1">
    <citation type="journal article" date="2019" name="Int. J. Syst. Evol. Microbiol.">
        <title>The Global Catalogue of Microorganisms (GCM) 10K type strain sequencing project: providing services to taxonomists for standard genome sequencing and annotation.</title>
        <authorList>
            <consortium name="The Broad Institute Genomics Platform"/>
            <consortium name="The Broad Institute Genome Sequencing Center for Infectious Disease"/>
            <person name="Wu L."/>
            <person name="Ma J."/>
        </authorList>
    </citation>
    <scope>NUCLEOTIDE SEQUENCE [LARGE SCALE GENOMIC DNA]</scope>
    <source>
        <strain evidence="2">CCUG 48316</strain>
    </source>
</reference>
<dbReference type="InterPro" id="IPR045372">
    <property type="entry name" value="YidB"/>
</dbReference>
<dbReference type="SUPFAM" id="SSF140804">
    <property type="entry name" value="YidB-like"/>
    <property type="match status" value="1"/>
</dbReference>
<gene>
    <name evidence="1" type="ORF">ACFQE0_16915</name>
</gene>
<protein>
    <submittedName>
        <fullName evidence="1">YidB family protein</fullName>
    </submittedName>
</protein>
<dbReference type="EMBL" id="JBHSWN010000001">
    <property type="protein sequence ID" value="MFC6791149.1"/>
    <property type="molecule type" value="Genomic_DNA"/>
</dbReference>